<dbReference type="Pfam" id="PF13847">
    <property type="entry name" value="Methyltransf_31"/>
    <property type="match status" value="1"/>
</dbReference>
<name>A0ABR1L8D7_9PEZI</name>
<reference evidence="6 7" key="1">
    <citation type="submission" date="2024-04" db="EMBL/GenBank/DDBJ databases">
        <title>Phyllosticta paracitricarpa is synonymous to the EU quarantine fungus P. citricarpa based on phylogenomic analyses.</title>
        <authorList>
            <consortium name="Lawrence Berkeley National Laboratory"/>
            <person name="Van ingen-buijs V.A."/>
            <person name="Van westerhoven A.C."/>
            <person name="Haridas S."/>
            <person name="Skiadas P."/>
            <person name="Martin F."/>
            <person name="Groenewald J.Z."/>
            <person name="Crous P.W."/>
            <person name="Seidl M.F."/>
        </authorList>
    </citation>
    <scope>NUCLEOTIDE SEQUENCE [LARGE SCALE GENOMIC DNA]</scope>
    <source>
        <strain evidence="6 7">CPC 17464</strain>
    </source>
</reference>
<dbReference type="Proteomes" id="UP001360953">
    <property type="component" value="Unassembled WGS sequence"/>
</dbReference>
<protein>
    <submittedName>
        <fullName evidence="6">S-adenosyl-L-methionine-dependent methyltransferase</fullName>
    </submittedName>
</protein>
<dbReference type="Gene3D" id="3.90.1590.10">
    <property type="entry name" value="glutathione-dependent formaldehyde- activating enzyme (gfa)"/>
    <property type="match status" value="1"/>
</dbReference>
<evidence type="ECO:0000313" key="7">
    <source>
        <dbReference type="Proteomes" id="UP001360953"/>
    </source>
</evidence>
<evidence type="ECO:0000313" key="6">
    <source>
        <dbReference type="EMBL" id="KAK7531504.1"/>
    </source>
</evidence>
<keyword evidence="6" id="KW-0808">Transferase</keyword>
<dbReference type="SUPFAM" id="SSF53335">
    <property type="entry name" value="S-adenosyl-L-methionine-dependent methyltransferases"/>
    <property type="match status" value="1"/>
</dbReference>
<dbReference type="Pfam" id="PF04828">
    <property type="entry name" value="GFA"/>
    <property type="match status" value="1"/>
</dbReference>
<dbReference type="InterPro" id="IPR011057">
    <property type="entry name" value="Mss4-like_sf"/>
</dbReference>
<dbReference type="PANTHER" id="PTHR43861">
    <property type="entry name" value="TRANS-ACONITATE 2-METHYLTRANSFERASE-RELATED"/>
    <property type="match status" value="1"/>
</dbReference>
<dbReference type="GO" id="GO:0008168">
    <property type="term" value="F:methyltransferase activity"/>
    <property type="evidence" value="ECO:0007669"/>
    <property type="project" value="UniProtKB-KW"/>
</dbReference>
<evidence type="ECO:0000259" key="4">
    <source>
        <dbReference type="Pfam" id="PF04828"/>
    </source>
</evidence>
<evidence type="ECO:0000256" key="2">
    <source>
        <dbReference type="ARBA" id="ARBA00022723"/>
    </source>
</evidence>
<sequence length="468" mass="50443">MYDRRASNYDDSHHPSFARNFVEHVPLQPGDKVLDLACGTGLISFLAADKVGPTGAVVGVDISSGMLQVAQKKLSSHAGANVTFHEHDITRLDDIPSLAVQKGTFSAITIASALVLLHDPADALASWLPYLRPGGYLVTDVPHPQNWLHMSLIELVSRHMKLHFPYHRIWASEENSLRTLLTKAGLEVTSYTFVECVGYHEKIYALEDADEWFAKAVSSIPEVSRLFEDEALYAEAQRLYRGEWAKVAAKDPLGHGRAIDVDGVYVAAARASDQKEEAPLTPTPTPSSPLTLPGSCHCGALRFQLNVTAAPVAIPTSQTLSSISATSPAVPAVPLSALTCHCRTCRRISASTSQTYVPVHMSSFHWLSSLNKSYPATPHNGPPALRPRTFDEHAERAFCAVCGAGPDAVTSSVPGGVVGDAAKVRVNITVRHHIWLGEKAAWDVLPADGAERWVGDAGGEAWKGDCDA</sequence>
<evidence type="ECO:0000256" key="1">
    <source>
        <dbReference type="ARBA" id="ARBA00005495"/>
    </source>
</evidence>
<keyword evidence="3" id="KW-0862">Zinc</keyword>
<comment type="caution">
    <text evidence="6">The sequence shown here is derived from an EMBL/GenBank/DDBJ whole genome shotgun (WGS) entry which is preliminary data.</text>
</comment>
<dbReference type="RefSeq" id="XP_066651328.1">
    <property type="nucleotide sequence ID" value="XM_066797439.1"/>
</dbReference>
<accession>A0ABR1L8D7</accession>
<organism evidence="6 7">
    <name type="scientific">Phyllosticta citribraziliensis</name>
    <dbReference type="NCBI Taxonomy" id="989973"/>
    <lineage>
        <taxon>Eukaryota</taxon>
        <taxon>Fungi</taxon>
        <taxon>Dikarya</taxon>
        <taxon>Ascomycota</taxon>
        <taxon>Pezizomycotina</taxon>
        <taxon>Dothideomycetes</taxon>
        <taxon>Dothideomycetes incertae sedis</taxon>
        <taxon>Botryosphaeriales</taxon>
        <taxon>Phyllostictaceae</taxon>
        <taxon>Phyllosticta</taxon>
    </lineage>
</organism>
<dbReference type="CDD" id="cd02440">
    <property type="entry name" value="AdoMet_MTases"/>
    <property type="match status" value="1"/>
</dbReference>
<evidence type="ECO:0000259" key="5">
    <source>
        <dbReference type="Pfam" id="PF13847"/>
    </source>
</evidence>
<dbReference type="InterPro" id="IPR006913">
    <property type="entry name" value="CENP-V/GFA"/>
</dbReference>
<dbReference type="EMBL" id="JBBPEH010000012">
    <property type="protein sequence ID" value="KAK7531504.1"/>
    <property type="molecule type" value="Genomic_DNA"/>
</dbReference>
<feature type="domain" description="Methyltransferase" evidence="5">
    <location>
        <begin position="29"/>
        <end position="178"/>
    </location>
</feature>
<dbReference type="PANTHER" id="PTHR43861:SF1">
    <property type="entry name" value="TRANS-ACONITATE 2-METHYLTRANSFERASE"/>
    <property type="match status" value="1"/>
</dbReference>
<dbReference type="GeneID" id="92030345"/>
<proteinExistence type="inferred from homology"/>
<dbReference type="SUPFAM" id="SSF51316">
    <property type="entry name" value="Mss4-like"/>
    <property type="match status" value="1"/>
</dbReference>
<evidence type="ECO:0000256" key="3">
    <source>
        <dbReference type="ARBA" id="ARBA00022833"/>
    </source>
</evidence>
<dbReference type="Gene3D" id="3.40.50.150">
    <property type="entry name" value="Vaccinia Virus protein VP39"/>
    <property type="match status" value="1"/>
</dbReference>
<keyword evidence="7" id="KW-1185">Reference proteome</keyword>
<gene>
    <name evidence="6" type="ORF">J3D65DRAFT_560009</name>
</gene>
<feature type="domain" description="CENP-V/GFA" evidence="4">
    <location>
        <begin position="332"/>
        <end position="405"/>
    </location>
</feature>
<comment type="similarity">
    <text evidence="1">Belongs to the Gfa family.</text>
</comment>
<dbReference type="GO" id="GO:0032259">
    <property type="term" value="P:methylation"/>
    <property type="evidence" value="ECO:0007669"/>
    <property type="project" value="UniProtKB-KW"/>
</dbReference>
<keyword evidence="2" id="KW-0479">Metal-binding</keyword>
<dbReference type="InterPro" id="IPR025714">
    <property type="entry name" value="Methyltranfer_dom"/>
</dbReference>
<dbReference type="InterPro" id="IPR029063">
    <property type="entry name" value="SAM-dependent_MTases_sf"/>
</dbReference>
<keyword evidence="6" id="KW-0489">Methyltransferase</keyword>